<feature type="region of interest" description="Disordered" evidence="1">
    <location>
        <begin position="1"/>
        <end position="20"/>
    </location>
</feature>
<reference evidence="2 3" key="1">
    <citation type="journal article" date="2018" name="Nat. Genet.">
        <title>The Rosa genome provides new insights in the design of modern roses.</title>
        <authorList>
            <person name="Bendahmane M."/>
        </authorList>
    </citation>
    <scope>NUCLEOTIDE SEQUENCE [LARGE SCALE GENOMIC DNA]</scope>
    <source>
        <strain evidence="3">cv. Old Blush</strain>
    </source>
</reference>
<evidence type="ECO:0000313" key="2">
    <source>
        <dbReference type="EMBL" id="PRQ26446.1"/>
    </source>
</evidence>
<dbReference type="Gramene" id="PRQ26446">
    <property type="protein sequence ID" value="PRQ26446"/>
    <property type="gene ID" value="RchiOBHm_Chr6g0294661"/>
</dbReference>
<protein>
    <submittedName>
        <fullName evidence="2">Uncharacterized protein</fullName>
    </submittedName>
</protein>
<comment type="caution">
    <text evidence="2">The sequence shown here is derived from an EMBL/GenBank/DDBJ whole genome shotgun (WGS) entry which is preliminary data.</text>
</comment>
<evidence type="ECO:0000313" key="3">
    <source>
        <dbReference type="Proteomes" id="UP000238479"/>
    </source>
</evidence>
<evidence type="ECO:0000256" key="1">
    <source>
        <dbReference type="SAM" id="MobiDB-lite"/>
    </source>
</evidence>
<sequence>MGQGASQPKSKRLTRSERQDELLKMCPLPATVIRRPNTNPDGSDIPRIPGSDFEFPDRNCETLIRMLYQAMSRNKDLDLAQCYQEAVRNGCGIEVDLSASLPTKS</sequence>
<accession>A0A2P6PX27</accession>
<name>A0A2P6PX27_ROSCH</name>
<keyword evidence="3" id="KW-1185">Reference proteome</keyword>
<proteinExistence type="predicted"/>
<dbReference type="EMBL" id="PDCK01000044">
    <property type="protein sequence ID" value="PRQ26446.1"/>
    <property type="molecule type" value="Genomic_DNA"/>
</dbReference>
<dbReference type="Proteomes" id="UP000238479">
    <property type="component" value="Chromosome 6"/>
</dbReference>
<organism evidence="2 3">
    <name type="scientific">Rosa chinensis</name>
    <name type="common">China rose</name>
    <dbReference type="NCBI Taxonomy" id="74649"/>
    <lineage>
        <taxon>Eukaryota</taxon>
        <taxon>Viridiplantae</taxon>
        <taxon>Streptophyta</taxon>
        <taxon>Embryophyta</taxon>
        <taxon>Tracheophyta</taxon>
        <taxon>Spermatophyta</taxon>
        <taxon>Magnoliopsida</taxon>
        <taxon>eudicotyledons</taxon>
        <taxon>Gunneridae</taxon>
        <taxon>Pentapetalae</taxon>
        <taxon>rosids</taxon>
        <taxon>fabids</taxon>
        <taxon>Rosales</taxon>
        <taxon>Rosaceae</taxon>
        <taxon>Rosoideae</taxon>
        <taxon>Rosoideae incertae sedis</taxon>
        <taxon>Rosa</taxon>
    </lineage>
</organism>
<gene>
    <name evidence="2" type="ORF">RchiOBHm_Chr6g0294661</name>
</gene>
<dbReference type="AlphaFoldDB" id="A0A2P6PX27"/>